<dbReference type="Pfam" id="PF13445">
    <property type="entry name" value="zf-RING_UBOX"/>
    <property type="match status" value="1"/>
</dbReference>
<dbReference type="InterPro" id="IPR017907">
    <property type="entry name" value="Znf_RING_CS"/>
</dbReference>
<evidence type="ECO:0000256" key="2">
    <source>
        <dbReference type="ARBA" id="ARBA00022771"/>
    </source>
</evidence>
<dbReference type="InterPro" id="IPR013320">
    <property type="entry name" value="ConA-like_dom_sf"/>
</dbReference>
<evidence type="ECO:0000313" key="8">
    <source>
        <dbReference type="Ensembl" id="ENSMODP00000027617.2"/>
    </source>
</evidence>
<evidence type="ECO:0000256" key="4">
    <source>
        <dbReference type="PROSITE-ProRule" id="PRU00024"/>
    </source>
</evidence>
<name>F6Q2D7_MONDO</name>
<dbReference type="InterPro" id="IPR050143">
    <property type="entry name" value="TRIM/RBCC"/>
</dbReference>
<dbReference type="InterPro" id="IPR003879">
    <property type="entry name" value="Butyrophylin_SPRY"/>
</dbReference>
<dbReference type="PROSITE" id="PS50119">
    <property type="entry name" value="ZF_BBOX"/>
    <property type="match status" value="1"/>
</dbReference>
<sequence>MDAVTLVRSLQQETTCSICLTFFTKPVTLNCGHSFCQFCLTKDREAEAKQISCPDCREVSQNFPGLNVPLSKLAAVCKSLNSEKLENPVGQTRCQKHQQVPKLFCEEDQTSICVACTEAQEHGTHTLSPIEEAAQNCREKLQNSVPHLKKKMKELKELTASKKNRIIQWKKLIRGEYSRMHLYLYEEERRCLDRVKHDEWRSFQLKEKYYNMINQHVKNIEDTLREIDETRHRPDLDLLEEGKELLQTSELQLSERPKSFTPELRDYPITGVKAMLQKLKVNVTIDPTTAGPYFIVSEDLKSVRHKDDSPDQSKSAEKAPYHFVLGQQGFSTGIHYWEVDVSEQPQWALGISVKCLRKRKSIQYTVGYLYMLRCEKRGNEFYLVARPGLVCQKMKGPVPVIGVYLNCNDRILLFYNAFKACLIYGMHTVPFKEPVRPLFCPCPPMLGTKIGSLTICPMENSI</sequence>
<evidence type="ECO:0000259" key="7">
    <source>
        <dbReference type="PROSITE" id="PS50188"/>
    </source>
</evidence>
<keyword evidence="1" id="KW-0479">Metal-binding</keyword>
<dbReference type="GO" id="GO:0005737">
    <property type="term" value="C:cytoplasm"/>
    <property type="evidence" value="ECO:0000318"/>
    <property type="project" value="GO_Central"/>
</dbReference>
<dbReference type="GO" id="GO:0061630">
    <property type="term" value="F:ubiquitin protein ligase activity"/>
    <property type="evidence" value="ECO:0000318"/>
    <property type="project" value="GO_Central"/>
</dbReference>
<dbReference type="Pfam" id="PF13765">
    <property type="entry name" value="PRY"/>
    <property type="match status" value="1"/>
</dbReference>
<organism evidence="8 9">
    <name type="scientific">Monodelphis domestica</name>
    <name type="common">Gray short-tailed opossum</name>
    <dbReference type="NCBI Taxonomy" id="13616"/>
    <lineage>
        <taxon>Eukaryota</taxon>
        <taxon>Metazoa</taxon>
        <taxon>Chordata</taxon>
        <taxon>Craniata</taxon>
        <taxon>Vertebrata</taxon>
        <taxon>Euteleostomi</taxon>
        <taxon>Mammalia</taxon>
        <taxon>Metatheria</taxon>
        <taxon>Didelphimorphia</taxon>
        <taxon>Didelphidae</taxon>
        <taxon>Monodelphis</taxon>
    </lineage>
</organism>
<dbReference type="InterPro" id="IPR027370">
    <property type="entry name" value="Znf-RING_euk"/>
</dbReference>
<dbReference type="InterPro" id="IPR006574">
    <property type="entry name" value="PRY"/>
</dbReference>
<dbReference type="SUPFAM" id="SSF57845">
    <property type="entry name" value="B-box zinc-binding domain"/>
    <property type="match status" value="1"/>
</dbReference>
<dbReference type="Pfam" id="PF00622">
    <property type="entry name" value="SPRY"/>
    <property type="match status" value="1"/>
</dbReference>
<dbReference type="Pfam" id="PF00643">
    <property type="entry name" value="zf-B_box"/>
    <property type="match status" value="1"/>
</dbReference>
<dbReference type="InterPro" id="IPR013083">
    <property type="entry name" value="Znf_RING/FYVE/PHD"/>
</dbReference>
<dbReference type="GeneTree" id="ENSGT00940000154126"/>
<evidence type="ECO:0000259" key="6">
    <source>
        <dbReference type="PROSITE" id="PS50119"/>
    </source>
</evidence>
<dbReference type="SMART" id="SM00184">
    <property type="entry name" value="RING"/>
    <property type="match status" value="1"/>
</dbReference>
<dbReference type="SUPFAM" id="SSF57850">
    <property type="entry name" value="RING/U-box"/>
    <property type="match status" value="1"/>
</dbReference>
<dbReference type="InterPro" id="IPR043136">
    <property type="entry name" value="B30.2/SPRY_sf"/>
</dbReference>
<reference evidence="8" key="2">
    <citation type="submission" date="2025-08" db="UniProtKB">
        <authorList>
            <consortium name="Ensembl"/>
        </authorList>
    </citation>
    <scope>IDENTIFICATION</scope>
</reference>
<dbReference type="GeneID" id="103106591"/>
<dbReference type="KEGG" id="mdo:103106591"/>
<dbReference type="Proteomes" id="UP000002280">
    <property type="component" value="Chromosome 4"/>
</dbReference>
<protein>
    <submittedName>
        <fullName evidence="8">Probable E3 ubiquitin-protein ligase TRIML1</fullName>
    </submittedName>
</protein>
<dbReference type="GO" id="GO:0045087">
    <property type="term" value="P:innate immune response"/>
    <property type="evidence" value="ECO:0000318"/>
    <property type="project" value="GO_Central"/>
</dbReference>
<feature type="domain" description="RING-type" evidence="5">
    <location>
        <begin position="16"/>
        <end position="57"/>
    </location>
</feature>
<evidence type="ECO:0000256" key="1">
    <source>
        <dbReference type="ARBA" id="ARBA00022723"/>
    </source>
</evidence>
<dbReference type="InterPro" id="IPR001870">
    <property type="entry name" value="B30.2/SPRY"/>
</dbReference>
<dbReference type="Gene3D" id="3.30.160.60">
    <property type="entry name" value="Classic Zinc Finger"/>
    <property type="match status" value="1"/>
</dbReference>
<dbReference type="AlphaFoldDB" id="F6Q2D7"/>
<dbReference type="Bgee" id="ENSMODG00000011617">
    <property type="expression patterns" value="Expressed in ovary and 8 other cell types or tissues"/>
</dbReference>
<dbReference type="PRINTS" id="PR01407">
    <property type="entry name" value="BUTYPHLNCDUF"/>
</dbReference>
<evidence type="ECO:0000256" key="3">
    <source>
        <dbReference type="ARBA" id="ARBA00022833"/>
    </source>
</evidence>
<accession>F6Q2D7</accession>
<keyword evidence="2 4" id="KW-0863">Zinc-finger</keyword>
<dbReference type="InParanoid" id="F6Q2D7"/>
<dbReference type="InterPro" id="IPR001841">
    <property type="entry name" value="Znf_RING"/>
</dbReference>
<reference evidence="8 9" key="1">
    <citation type="journal article" date="2007" name="Nature">
        <title>Genome of the marsupial Monodelphis domestica reveals innovation in non-coding sequences.</title>
        <authorList>
            <person name="Mikkelsen T.S."/>
            <person name="Wakefield M.J."/>
            <person name="Aken B."/>
            <person name="Amemiya C.T."/>
            <person name="Chang J.L."/>
            <person name="Duke S."/>
            <person name="Garber M."/>
            <person name="Gentles A.J."/>
            <person name="Goodstadt L."/>
            <person name="Heger A."/>
            <person name="Jurka J."/>
            <person name="Kamal M."/>
            <person name="Mauceli E."/>
            <person name="Searle S.M."/>
            <person name="Sharpe T."/>
            <person name="Baker M.L."/>
            <person name="Batzer M.A."/>
            <person name="Benos P.V."/>
            <person name="Belov K."/>
            <person name="Clamp M."/>
            <person name="Cook A."/>
            <person name="Cuff J."/>
            <person name="Das R."/>
            <person name="Davidow L."/>
            <person name="Deakin J.E."/>
            <person name="Fazzari M.J."/>
            <person name="Glass J.L."/>
            <person name="Grabherr M."/>
            <person name="Greally J.M."/>
            <person name="Gu W."/>
            <person name="Hore T.A."/>
            <person name="Huttley G.A."/>
            <person name="Kleber M."/>
            <person name="Jirtle R.L."/>
            <person name="Koina E."/>
            <person name="Lee J.T."/>
            <person name="Mahony S."/>
            <person name="Marra M.A."/>
            <person name="Miller R.D."/>
            <person name="Nicholls R.D."/>
            <person name="Oda M."/>
            <person name="Papenfuss A.T."/>
            <person name="Parra Z.E."/>
            <person name="Pollock D.D."/>
            <person name="Ray D.A."/>
            <person name="Schein J.E."/>
            <person name="Speed T.P."/>
            <person name="Thompson K."/>
            <person name="VandeBerg J.L."/>
            <person name="Wade C.M."/>
            <person name="Walker J.A."/>
            <person name="Waters P.D."/>
            <person name="Webber C."/>
            <person name="Weidman J.R."/>
            <person name="Xie X."/>
            <person name="Zody M.C."/>
            <person name="Baldwin J."/>
            <person name="Abdouelleil A."/>
            <person name="Abdulkadir J."/>
            <person name="Abebe A."/>
            <person name="Abera B."/>
            <person name="Abreu J."/>
            <person name="Acer S.C."/>
            <person name="Aftuck L."/>
            <person name="Alexander A."/>
            <person name="An P."/>
            <person name="Anderson E."/>
            <person name="Anderson S."/>
            <person name="Arachi H."/>
            <person name="Azer M."/>
            <person name="Bachantsang P."/>
            <person name="Barry A."/>
            <person name="Bayul T."/>
            <person name="Berlin A."/>
            <person name="Bessette D."/>
            <person name="Bloom T."/>
            <person name="Bloom T."/>
            <person name="Boguslavskiy L."/>
            <person name="Bonnet C."/>
            <person name="Boukhgalter B."/>
            <person name="Bourzgui I."/>
            <person name="Brown A."/>
            <person name="Cahill P."/>
            <person name="Channer S."/>
            <person name="Cheshatsang Y."/>
            <person name="Chuda L."/>
            <person name="Citroen M."/>
            <person name="Collymore A."/>
            <person name="Cooke P."/>
            <person name="Costello M."/>
            <person name="D'Aco K."/>
            <person name="Daza R."/>
            <person name="De Haan G."/>
            <person name="DeGray S."/>
            <person name="DeMaso C."/>
            <person name="Dhargay N."/>
            <person name="Dooley K."/>
            <person name="Dooley E."/>
            <person name="Doricent M."/>
            <person name="Dorje P."/>
            <person name="Dorjee K."/>
            <person name="Dupes A."/>
            <person name="Elong R."/>
            <person name="Falk J."/>
            <person name="Farina A."/>
            <person name="Faro S."/>
            <person name="Ferguson D."/>
            <person name="Fisher S."/>
            <person name="Foley C.D."/>
            <person name="Franke A."/>
            <person name="Friedrich D."/>
            <person name="Gadbois L."/>
            <person name="Gearin G."/>
            <person name="Gearin C.R."/>
            <person name="Giannoukos G."/>
            <person name="Goode T."/>
            <person name="Graham J."/>
            <person name="Grandbois E."/>
            <person name="Grewal S."/>
            <person name="Gyaltsen K."/>
            <person name="Hafez N."/>
            <person name="Hagos B."/>
            <person name="Hall J."/>
            <person name="Henson C."/>
            <person name="Hollinger A."/>
            <person name="Honan T."/>
            <person name="Huard M.D."/>
            <person name="Hughes L."/>
            <person name="Hurhula B."/>
            <person name="Husby M.E."/>
            <person name="Kamat A."/>
            <person name="Kanga B."/>
            <person name="Kashin S."/>
            <person name="Khazanovich D."/>
            <person name="Kisner P."/>
            <person name="Lance K."/>
            <person name="Lara M."/>
            <person name="Lee W."/>
            <person name="Lennon N."/>
            <person name="Letendre F."/>
            <person name="LeVine R."/>
            <person name="Lipovsky A."/>
            <person name="Liu X."/>
            <person name="Liu J."/>
            <person name="Liu S."/>
            <person name="Lokyitsang T."/>
            <person name="Lokyitsang Y."/>
            <person name="Lubonja R."/>
            <person name="Lui A."/>
            <person name="MacDonald P."/>
            <person name="Magnisalis V."/>
            <person name="Maru K."/>
            <person name="Matthews C."/>
            <person name="McCusker W."/>
            <person name="McDonough S."/>
            <person name="Mehta T."/>
            <person name="Meldrim J."/>
            <person name="Meneus L."/>
            <person name="Mihai O."/>
            <person name="Mihalev A."/>
            <person name="Mihova T."/>
            <person name="Mittelman R."/>
            <person name="Mlenga V."/>
            <person name="Montmayeur A."/>
            <person name="Mulrain L."/>
            <person name="Navidi A."/>
            <person name="Naylor J."/>
            <person name="Negash T."/>
            <person name="Nguyen T."/>
            <person name="Nguyen N."/>
            <person name="Nicol R."/>
            <person name="Norbu C."/>
            <person name="Norbu N."/>
            <person name="Novod N."/>
            <person name="O'Neill B."/>
            <person name="Osman S."/>
            <person name="Markiewicz E."/>
            <person name="Oyono O.L."/>
            <person name="Patti C."/>
            <person name="Phunkhang P."/>
            <person name="Pierre F."/>
            <person name="Priest M."/>
            <person name="Raghuraman S."/>
            <person name="Rege F."/>
            <person name="Reyes R."/>
            <person name="Rise C."/>
            <person name="Rogov P."/>
            <person name="Ross K."/>
            <person name="Ryan E."/>
            <person name="Settipalli S."/>
            <person name="Shea T."/>
            <person name="Sherpa N."/>
            <person name="Shi L."/>
            <person name="Shih D."/>
            <person name="Sparrow T."/>
            <person name="Spaulding J."/>
            <person name="Stalker J."/>
            <person name="Stange-Thomann N."/>
            <person name="Stavropoulos S."/>
            <person name="Stone C."/>
            <person name="Strader C."/>
            <person name="Tesfaye S."/>
            <person name="Thomson T."/>
            <person name="Thoulutsang Y."/>
            <person name="Thoulutsang D."/>
            <person name="Topham K."/>
            <person name="Topping I."/>
            <person name="Tsamla T."/>
            <person name="Vassiliev H."/>
            <person name="Vo A."/>
            <person name="Wangchuk T."/>
            <person name="Wangdi T."/>
            <person name="Weiand M."/>
            <person name="Wilkinson J."/>
            <person name="Wilson A."/>
            <person name="Yadav S."/>
            <person name="Young G."/>
            <person name="Yu Q."/>
            <person name="Zembek L."/>
            <person name="Zhong D."/>
            <person name="Zimmer A."/>
            <person name="Zwirko Z."/>
            <person name="Jaffe D.B."/>
            <person name="Alvarez P."/>
            <person name="Brockman W."/>
            <person name="Butler J."/>
            <person name="Chin C."/>
            <person name="Gnerre S."/>
            <person name="MacCallum I."/>
            <person name="Graves J.A."/>
            <person name="Ponting C.P."/>
            <person name="Breen M."/>
            <person name="Samollow P.B."/>
            <person name="Lander E.S."/>
            <person name="Lindblad-Toh K."/>
        </authorList>
    </citation>
    <scope>NUCLEOTIDE SEQUENCE [LARGE SCALE GENOMIC DNA]</scope>
</reference>
<keyword evidence="9" id="KW-1185">Reference proteome</keyword>
<dbReference type="SMART" id="SM00589">
    <property type="entry name" value="PRY"/>
    <property type="match status" value="1"/>
</dbReference>
<dbReference type="PANTHER" id="PTHR24103">
    <property type="entry name" value="E3 UBIQUITIN-PROTEIN LIGASE TRIM"/>
    <property type="match status" value="1"/>
</dbReference>
<dbReference type="PROSITE" id="PS50188">
    <property type="entry name" value="B302_SPRY"/>
    <property type="match status" value="1"/>
</dbReference>
<dbReference type="InterPro" id="IPR000315">
    <property type="entry name" value="Znf_B-box"/>
</dbReference>
<dbReference type="HOGENOM" id="CLU_013137_0_3_1"/>
<dbReference type="PROSITE" id="PS00518">
    <property type="entry name" value="ZF_RING_1"/>
    <property type="match status" value="1"/>
</dbReference>
<dbReference type="InterPro" id="IPR003877">
    <property type="entry name" value="SPRY_dom"/>
</dbReference>
<dbReference type="Ensembl" id="ENSMODT00000029157.3">
    <property type="protein sequence ID" value="ENSMODP00000027617.2"/>
    <property type="gene ID" value="ENSMODG00000011617.4"/>
</dbReference>
<dbReference type="Gene3D" id="2.60.120.920">
    <property type="match status" value="1"/>
</dbReference>
<dbReference type="OMA" id="RELTGMC"/>
<dbReference type="OrthoDB" id="654191at2759"/>
<feature type="domain" description="B30.2/SPRY" evidence="7">
    <location>
        <begin position="263"/>
        <end position="455"/>
    </location>
</feature>
<reference evidence="8" key="3">
    <citation type="submission" date="2025-09" db="UniProtKB">
        <authorList>
            <consortium name="Ensembl"/>
        </authorList>
    </citation>
    <scope>IDENTIFICATION</scope>
</reference>
<dbReference type="Gene3D" id="3.30.40.10">
    <property type="entry name" value="Zinc/RING finger domain, C3HC4 (zinc finger)"/>
    <property type="match status" value="1"/>
</dbReference>
<dbReference type="SUPFAM" id="SSF49899">
    <property type="entry name" value="Concanavalin A-like lectins/glucanases"/>
    <property type="match status" value="1"/>
</dbReference>
<evidence type="ECO:0000259" key="5">
    <source>
        <dbReference type="PROSITE" id="PS50089"/>
    </source>
</evidence>
<dbReference type="eggNOG" id="KOG2177">
    <property type="taxonomic scope" value="Eukaryota"/>
</dbReference>
<evidence type="ECO:0000313" key="9">
    <source>
        <dbReference type="Proteomes" id="UP000002280"/>
    </source>
</evidence>
<proteinExistence type="predicted"/>
<dbReference type="GO" id="GO:0008270">
    <property type="term" value="F:zinc ion binding"/>
    <property type="evidence" value="ECO:0007669"/>
    <property type="project" value="UniProtKB-KW"/>
</dbReference>
<keyword evidence="3" id="KW-0862">Zinc</keyword>
<dbReference type="PROSITE" id="PS50089">
    <property type="entry name" value="ZF_RING_2"/>
    <property type="match status" value="1"/>
</dbReference>
<dbReference type="SMART" id="SM00449">
    <property type="entry name" value="SPRY"/>
    <property type="match status" value="1"/>
</dbReference>
<dbReference type="SMART" id="SM00336">
    <property type="entry name" value="BBOX"/>
    <property type="match status" value="1"/>
</dbReference>
<feature type="domain" description="B box-type" evidence="6">
    <location>
        <begin position="89"/>
        <end position="130"/>
    </location>
</feature>